<dbReference type="AlphaFoldDB" id="A0A813R2N3"/>
<evidence type="ECO:0000313" key="3">
    <source>
        <dbReference type="Proteomes" id="UP000663828"/>
    </source>
</evidence>
<dbReference type="Proteomes" id="UP000663852">
    <property type="component" value="Unassembled WGS sequence"/>
</dbReference>
<gene>
    <name evidence="1" type="ORF">EDS130_LOCUS3580</name>
    <name evidence="2" type="ORF">XAT740_LOCUS37001</name>
</gene>
<dbReference type="EMBL" id="CAJNOJ010000009">
    <property type="protein sequence ID" value="CAF0776101.1"/>
    <property type="molecule type" value="Genomic_DNA"/>
</dbReference>
<proteinExistence type="predicted"/>
<accession>A0A813R2N3</accession>
<dbReference type="OrthoDB" id="10001152at2759"/>
<keyword evidence="3" id="KW-1185">Reference proteome</keyword>
<dbReference type="Proteomes" id="UP000663828">
    <property type="component" value="Unassembled WGS sequence"/>
</dbReference>
<evidence type="ECO:0000313" key="4">
    <source>
        <dbReference type="Proteomes" id="UP000663852"/>
    </source>
</evidence>
<comment type="caution">
    <text evidence="1">The sequence shown here is derived from an EMBL/GenBank/DDBJ whole genome shotgun (WGS) entry which is preliminary data.</text>
</comment>
<dbReference type="SUPFAM" id="SSF82171">
    <property type="entry name" value="DPP6 N-terminal domain-like"/>
    <property type="match status" value="1"/>
</dbReference>
<reference evidence="1" key="1">
    <citation type="submission" date="2021-02" db="EMBL/GenBank/DDBJ databases">
        <authorList>
            <person name="Nowell W R."/>
        </authorList>
    </citation>
    <scope>NUCLEOTIDE SEQUENCE</scope>
</reference>
<sequence length="367" mass="41050">MGCKHSHTSSPRESPVKKITASGSSIVLKSKISIHRAQIADQQTPIGNKSLSSSKLSISTKKTCLSLSSLPIPFTALCLEKTLDEHDHYLIKRFKIDTSCLILDVSRTHVLLLDGRQLRLIHIETMDIETCLLPLNCADVQEIAWSATLNAFLLLTADQLYKTGTKQLQPIPIHQIQFIAEGPRKSYMAVDGDDLLINRSFGCDLRRYSLSKVSLVEPPRPYSNIENLSVTIIRLNSNKILALAISIGKKQMVDLVNLNSEQLLHRIHMDTNENILYPVNLHNNGQWFAKTCTPCVNIGHCLISANGQVTRLALFPNQDNFIRSFAMSPDNRWLAISRQHVLELYQPCSSFLPLMKNLADVSSISLT</sequence>
<dbReference type="EMBL" id="CAJNOR010003846">
    <property type="protein sequence ID" value="CAF1453191.1"/>
    <property type="molecule type" value="Genomic_DNA"/>
</dbReference>
<evidence type="ECO:0000313" key="2">
    <source>
        <dbReference type="EMBL" id="CAF1453191.1"/>
    </source>
</evidence>
<evidence type="ECO:0000313" key="1">
    <source>
        <dbReference type="EMBL" id="CAF0776101.1"/>
    </source>
</evidence>
<organism evidence="1 4">
    <name type="scientific">Adineta ricciae</name>
    <name type="common">Rotifer</name>
    <dbReference type="NCBI Taxonomy" id="249248"/>
    <lineage>
        <taxon>Eukaryota</taxon>
        <taxon>Metazoa</taxon>
        <taxon>Spiralia</taxon>
        <taxon>Gnathifera</taxon>
        <taxon>Rotifera</taxon>
        <taxon>Eurotatoria</taxon>
        <taxon>Bdelloidea</taxon>
        <taxon>Adinetida</taxon>
        <taxon>Adinetidae</taxon>
        <taxon>Adineta</taxon>
    </lineage>
</organism>
<protein>
    <submittedName>
        <fullName evidence="1">Uncharacterized protein</fullName>
    </submittedName>
</protein>
<name>A0A813R2N3_ADIRI</name>